<dbReference type="InterPro" id="IPR038078">
    <property type="entry name" value="PhoU-like_sf"/>
</dbReference>
<dbReference type="Gene3D" id="3.90.1200.10">
    <property type="match status" value="1"/>
</dbReference>
<name>M5UEL1_9BACT</name>
<dbReference type="PATRIC" id="fig|1263870.3.peg.2421"/>
<dbReference type="EMBL" id="ANOH01000157">
    <property type="protein sequence ID" value="EMI56281.1"/>
    <property type="molecule type" value="Genomic_DNA"/>
</dbReference>
<dbReference type="RefSeq" id="WP_008677680.1">
    <property type="nucleotide sequence ID" value="NZ_ANOH01000157.1"/>
</dbReference>
<evidence type="ECO:0000313" key="2">
    <source>
        <dbReference type="EMBL" id="EMI56281.1"/>
    </source>
</evidence>
<dbReference type="Proteomes" id="UP000011885">
    <property type="component" value="Unassembled WGS sequence"/>
</dbReference>
<comment type="caution">
    <text evidence="2">The sequence shown here is derived from an EMBL/GenBank/DDBJ whole genome shotgun (WGS) entry which is preliminary data.</text>
</comment>
<dbReference type="SUPFAM" id="SSF56112">
    <property type="entry name" value="Protein kinase-like (PK-like)"/>
    <property type="match status" value="1"/>
</dbReference>
<keyword evidence="3" id="KW-1185">Reference proteome</keyword>
<evidence type="ECO:0000259" key="1">
    <source>
        <dbReference type="Pfam" id="PF01636"/>
    </source>
</evidence>
<dbReference type="OrthoDB" id="3806873at2"/>
<evidence type="ECO:0000313" key="3">
    <source>
        <dbReference type="Proteomes" id="UP000011885"/>
    </source>
</evidence>
<dbReference type="InterPro" id="IPR002575">
    <property type="entry name" value="Aminoglycoside_PTrfase"/>
</dbReference>
<dbReference type="Pfam" id="PF01636">
    <property type="entry name" value="APH"/>
    <property type="match status" value="1"/>
</dbReference>
<proteinExistence type="predicted"/>
<gene>
    <name evidence="2" type="ORF">RSSM_02277</name>
</gene>
<dbReference type="Gene3D" id="1.20.58.220">
    <property type="entry name" value="Phosphate transport system protein phou homolog 2, domain 2"/>
    <property type="match status" value="1"/>
</dbReference>
<reference evidence="2 3" key="1">
    <citation type="journal article" date="2013" name="Mar. Genomics">
        <title>Expression of sulfatases in Rhodopirellula baltica and the diversity of sulfatases in the genus Rhodopirellula.</title>
        <authorList>
            <person name="Wegner C.E."/>
            <person name="Richter-Heitmann T."/>
            <person name="Klindworth A."/>
            <person name="Klockow C."/>
            <person name="Richter M."/>
            <person name="Achstetter T."/>
            <person name="Glockner F.O."/>
            <person name="Harder J."/>
        </authorList>
    </citation>
    <scope>NUCLEOTIDE SEQUENCE [LARGE SCALE GENOMIC DNA]</scope>
    <source>
        <strain evidence="2 3">SM41</strain>
    </source>
</reference>
<feature type="domain" description="Aminoglycoside phosphotransferase" evidence="1">
    <location>
        <begin position="298"/>
        <end position="441"/>
    </location>
</feature>
<sequence>MRLPQPIRDNLQFMLAETSTQLNNLVELLDAPSAELSQRIFDRRGYSYNLKMRIQDACANAVQGSGGTEKIETHSLRAAESIATQLERLTSLIHDCARQLDGCKRRGILKSLSSTGLLDDVVKGIELIRSGIEEEGTKTAMKVSDLAVAMSSKHEDFFEGQSRELQSIEHPDRVLTAFFIATQLNEMSAVLRDVSESMVGARLGRPMQRDRFHLLKTAFDDLGIDRATVAKVAETNSGTNISRIGRSRSNGFAAIVKDGEKRKLKEERKSVENWHEIFPGIAPQILSYRKRGDNASLMIEHLPGFTFDKVLLSGSDEQLKLAQQQLAKTLKAVWRETKSDKQVSPKHMTQLRKRLGSVVEVHPEFDRGRGRICQTRTKSLRDLIDEAEEKESQVTPPFSVYIHGDFNLDNIIIDPSAERVNFIDLHRSCYSDYTQDVSVFMVSNYRLQALDKRTRHRITNVADNMHVKARKFAKQHDDTTFELRLAFGLARSFITSTRFILDKTLAKSMYLRGLYILERAIEHPIESAAKFRLPIRELFS</sequence>
<dbReference type="AlphaFoldDB" id="M5UEL1"/>
<dbReference type="InterPro" id="IPR011009">
    <property type="entry name" value="Kinase-like_dom_sf"/>
</dbReference>
<organism evidence="2 3">
    <name type="scientific">Rhodopirellula sallentina SM41</name>
    <dbReference type="NCBI Taxonomy" id="1263870"/>
    <lineage>
        <taxon>Bacteria</taxon>
        <taxon>Pseudomonadati</taxon>
        <taxon>Planctomycetota</taxon>
        <taxon>Planctomycetia</taxon>
        <taxon>Pirellulales</taxon>
        <taxon>Pirellulaceae</taxon>
        <taxon>Rhodopirellula</taxon>
    </lineage>
</organism>
<accession>M5UEL1</accession>
<protein>
    <submittedName>
        <fullName evidence="2">Phosphate uptake regulator, PhoU</fullName>
    </submittedName>
</protein>